<keyword evidence="4" id="KW-0378">Hydrolase</keyword>
<dbReference type="Pfam" id="PF00708">
    <property type="entry name" value="Acylphosphatase"/>
    <property type="match status" value="1"/>
</dbReference>
<evidence type="ECO:0000256" key="2">
    <source>
        <dbReference type="ARBA" id="ARBA00012150"/>
    </source>
</evidence>
<name>A0A4Q0MMI7_9HYPH</name>
<organism evidence="8 9">
    <name type="scientific">Hansschlegelia zhihuaiae</name>
    <dbReference type="NCBI Taxonomy" id="405005"/>
    <lineage>
        <taxon>Bacteria</taxon>
        <taxon>Pseudomonadati</taxon>
        <taxon>Pseudomonadota</taxon>
        <taxon>Alphaproteobacteria</taxon>
        <taxon>Hyphomicrobiales</taxon>
        <taxon>Methylopilaceae</taxon>
        <taxon>Hansschlegelia</taxon>
    </lineage>
</organism>
<feature type="compositionally biased region" description="Basic and acidic residues" evidence="6">
    <location>
        <begin position="72"/>
        <end position="90"/>
    </location>
</feature>
<evidence type="ECO:0000259" key="7">
    <source>
        <dbReference type="PROSITE" id="PS51160"/>
    </source>
</evidence>
<comment type="similarity">
    <text evidence="1 5">Belongs to the acylphosphatase family.</text>
</comment>
<dbReference type="Gene3D" id="3.30.70.100">
    <property type="match status" value="1"/>
</dbReference>
<dbReference type="PANTHER" id="PTHR47268:SF4">
    <property type="entry name" value="ACYLPHOSPHATASE"/>
    <property type="match status" value="1"/>
</dbReference>
<evidence type="ECO:0000256" key="6">
    <source>
        <dbReference type="SAM" id="MobiDB-lite"/>
    </source>
</evidence>
<dbReference type="EMBL" id="RYFI01000002">
    <property type="protein sequence ID" value="RXF74944.1"/>
    <property type="molecule type" value="Genomic_DNA"/>
</dbReference>
<protein>
    <recommendedName>
        <fullName evidence="2 4">acylphosphatase</fullName>
        <ecNumber evidence="2 4">3.6.1.7</ecNumber>
    </recommendedName>
</protein>
<feature type="region of interest" description="Disordered" evidence="6">
    <location>
        <begin position="72"/>
        <end position="96"/>
    </location>
</feature>
<evidence type="ECO:0000256" key="1">
    <source>
        <dbReference type="ARBA" id="ARBA00005614"/>
    </source>
</evidence>
<keyword evidence="9" id="KW-1185">Reference proteome</keyword>
<dbReference type="AlphaFoldDB" id="A0A4Q0MMI7"/>
<gene>
    <name evidence="8" type="ORF">EK403_02465</name>
</gene>
<reference evidence="8 9" key="1">
    <citation type="submission" date="2018-12" db="EMBL/GenBank/DDBJ databases">
        <title>bacterium Hansschlegelia zhihuaiae S113.</title>
        <authorList>
            <person name="He J."/>
        </authorList>
    </citation>
    <scope>NUCLEOTIDE SEQUENCE [LARGE SCALE GENOMIC DNA]</scope>
    <source>
        <strain evidence="8 9">S 113</strain>
    </source>
</reference>
<dbReference type="InterPro" id="IPR017968">
    <property type="entry name" value="Acylphosphatase_CS"/>
</dbReference>
<comment type="caution">
    <text evidence="8">The sequence shown here is derived from an EMBL/GenBank/DDBJ whole genome shotgun (WGS) entry which is preliminary data.</text>
</comment>
<feature type="active site" evidence="4">
    <location>
        <position position="38"/>
    </location>
</feature>
<dbReference type="GO" id="GO:0003998">
    <property type="term" value="F:acylphosphatase activity"/>
    <property type="evidence" value="ECO:0007669"/>
    <property type="project" value="UniProtKB-EC"/>
</dbReference>
<dbReference type="PROSITE" id="PS51160">
    <property type="entry name" value="ACYLPHOSPHATASE_3"/>
    <property type="match status" value="1"/>
</dbReference>
<dbReference type="PROSITE" id="PS00151">
    <property type="entry name" value="ACYLPHOSPHATASE_2"/>
    <property type="match status" value="1"/>
</dbReference>
<dbReference type="InterPro" id="IPR001792">
    <property type="entry name" value="Acylphosphatase-like_dom"/>
</dbReference>
<feature type="active site" evidence="4">
    <location>
        <position position="20"/>
    </location>
</feature>
<evidence type="ECO:0000256" key="5">
    <source>
        <dbReference type="RuleBase" id="RU004168"/>
    </source>
</evidence>
<evidence type="ECO:0000313" key="8">
    <source>
        <dbReference type="EMBL" id="RXF74944.1"/>
    </source>
</evidence>
<evidence type="ECO:0000256" key="4">
    <source>
        <dbReference type="PROSITE-ProRule" id="PRU00520"/>
    </source>
</evidence>
<evidence type="ECO:0000256" key="3">
    <source>
        <dbReference type="ARBA" id="ARBA00047645"/>
    </source>
</evidence>
<proteinExistence type="inferred from homology"/>
<dbReference type="InterPro" id="IPR036046">
    <property type="entry name" value="Acylphosphatase-like_dom_sf"/>
</dbReference>
<dbReference type="SUPFAM" id="SSF54975">
    <property type="entry name" value="Acylphosphatase/BLUF domain-like"/>
    <property type="match status" value="1"/>
</dbReference>
<comment type="catalytic activity">
    <reaction evidence="3 4">
        <text>an acyl phosphate + H2O = a carboxylate + phosphate + H(+)</text>
        <dbReference type="Rhea" id="RHEA:14965"/>
        <dbReference type="ChEBI" id="CHEBI:15377"/>
        <dbReference type="ChEBI" id="CHEBI:15378"/>
        <dbReference type="ChEBI" id="CHEBI:29067"/>
        <dbReference type="ChEBI" id="CHEBI:43474"/>
        <dbReference type="ChEBI" id="CHEBI:59918"/>
        <dbReference type="EC" id="3.6.1.7"/>
    </reaction>
</comment>
<dbReference type="OrthoDB" id="5295388at2"/>
<sequence>MSDTVERFRVTGLVQGVFYRKWAQANAEGLGLRGFVRNMGDGSVEAVLAGPKERLDAFAEACLAGPPNAKVEKVTRSAADEDDLPKRDGVEIADDG</sequence>
<dbReference type="InterPro" id="IPR020456">
    <property type="entry name" value="Acylphosphatase"/>
</dbReference>
<dbReference type="RefSeq" id="WP_128775935.1">
    <property type="nucleotide sequence ID" value="NZ_RYFI01000002.1"/>
</dbReference>
<dbReference type="EC" id="3.6.1.7" evidence="2 4"/>
<dbReference type="PANTHER" id="PTHR47268">
    <property type="entry name" value="ACYLPHOSPHATASE"/>
    <property type="match status" value="1"/>
</dbReference>
<accession>A0A4Q0MMI7</accession>
<evidence type="ECO:0000313" key="9">
    <source>
        <dbReference type="Proteomes" id="UP000289708"/>
    </source>
</evidence>
<feature type="domain" description="Acylphosphatase-like" evidence="7">
    <location>
        <begin position="5"/>
        <end position="94"/>
    </location>
</feature>
<dbReference type="Proteomes" id="UP000289708">
    <property type="component" value="Unassembled WGS sequence"/>
</dbReference>